<keyword evidence="2" id="KW-0175">Coiled coil</keyword>
<dbReference type="Proteomes" id="UP000028181">
    <property type="component" value="Chromosome I"/>
</dbReference>
<dbReference type="OrthoDB" id="9809385at2"/>
<sequence>MKRVLAIIILAGAALAALPFLFADKPPRPYQGWVEADTLFIGAESAGRLTQVNIAEGATIAAGAPLFRLDSSSEEAAVAAARAALARSQAELDLAHAAQKRPEEIDVLRASEREATARLDLAEQDLDRTRVLVERGTATRANLDTATATEAANRAALDNVRSQIILAALPARDETLRQTEESVAAAKADLASAQAALARRSVSAPAAGSIETLYYRNGEVVPAGRPIVALLPPENVRIRFFVPETEIARLSLGQPVRVTCDACRPSDAKVSFIARNAEYTPPEIYSLEERAKLVYRIEAIPTDPKVLRPGQPVDVLPGPRL</sequence>
<organism evidence="3 4">
    <name type="scientific">Neorhizobium galegae bv. orientalis str. HAMBI 540</name>
    <dbReference type="NCBI Taxonomy" id="1028800"/>
    <lineage>
        <taxon>Bacteria</taxon>
        <taxon>Pseudomonadati</taxon>
        <taxon>Pseudomonadota</taxon>
        <taxon>Alphaproteobacteria</taxon>
        <taxon>Hyphomicrobiales</taxon>
        <taxon>Rhizobiaceae</taxon>
        <taxon>Rhizobium/Agrobacterium group</taxon>
        <taxon>Neorhizobium</taxon>
    </lineage>
</organism>
<dbReference type="InterPro" id="IPR050465">
    <property type="entry name" value="UPF0194_transport"/>
</dbReference>
<dbReference type="RefSeq" id="WP_038589549.1">
    <property type="nucleotide sequence ID" value="NZ_HG938353.1"/>
</dbReference>
<gene>
    <name evidence="3" type="ORF">RG540_CH31120</name>
</gene>
<dbReference type="PANTHER" id="PTHR32347">
    <property type="entry name" value="EFFLUX SYSTEM COMPONENT YKNX-RELATED"/>
    <property type="match status" value="1"/>
</dbReference>
<dbReference type="AlphaFoldDB" id="A0A068SU39"/>
<dbReference type="GO" id="GO:0030313">
    <property type="term" value="C:cell envelope"/>
    <property type="evidence" value="ECO:0007669"/>
    <property type="project" value="UniProtKB-SubCell"/>
</dbReference>
<reference evidence="4" key="1">
    <citation type="journal article" date="2014" name="BMC Genomics">
        <title>Genome sequencing of two Neorhizobium galegae strains reveals a noeT gene responsible for the unusual acetylation of the nodulation factors.</title>
        <authorList>
            <person name="Osterman J."/>
            <person name="Marsh J."/>
            <person name="Laine P.K."/>
            <person name="Zeng Z."/>
            <person name="Alatalo E."/>
            <person name="Sullivan J.T."/>
            <person name="Young J.P."/>
            <person name="Thomas-Oates J."/>
            <person name="Paulin L."/>
            <person name="Lindstrom K."/>
        </authorList>
    </citation>
    <scope>NUCLEOTIDE SEQUENCE [LARGE SCALE GENOMIC DNA]</scope>
    <source>
        <strain evidence="4">HAMBI 540</strain>
    </source>
</reference>
<proteinExistence type="predicted"/>
<dbReference type="HOGENOM" id="CLU_018816_6_5_5"/>
<dbReference type="PATRIC" id="fig|1028800.3.peg.3155"/>
<evidence type="ECO:0000313" key="4">
    <source>
        <dbReference type="Proteomes" id="UP000028181"/>
    </source>
</evidence>
<dbReference type="Gene3D" id="1.10.287.470">
    <property type="entry name" value="Helix hairpin bin"/>
    <property type="match status" value="2"/>
</dbReference>
<dbReference type="KEGG" id="ngg:RG540_CH31120"/>
<accession>A0A068SU39</accession>
<protein>
    <submittedName>
        <fullName evidence="3">Secretion protein HlyD family protein</fullName>
    </submittedName>
</protein>
<name>A0A068SU39_NEOGA</name>
<dbReference type="Gene3D" id="2.40.50.100">
    <property type="match status" value="1"/>
</dbReference>
<evidence type="ECO:0000256" key="2">
    <source>
        <dbReference type="ARBA" id="ARBA00023054"/>
    </source>
</evidence>
<dbReference type="eggNOG" id="COG0845">
    <property type="taxonomic scope" value="Bacteria"/>
</dbReference>
<evidence type="ECO:0000313" key="3">
    <source>
        <dbReference type="EMBL" id="CDN49276.1"/>
    </source>
</evidence>
<comment type="subcellular location">
    <subcellularLocation>
        <location evidence="1">Cell envelope</location>
    </subcellularLocation>
</comment>
<dbReference type="PANTHER" id="PTHR32347:SF23">
    <property type="entry name" value="BLL5650 PROTEIN"/>
    <property type="match status" value="1"/>
</dbReference>
<keyword evidence="4" id="KW-1185">Reference proteome</keyword>
<dbReference type="GeneID" id="24259200"/>
<dbReference type="EMBL" id="HG938353">
    <property type="protein sequence ID" value="CDN49276.1"/>
    <property type="molecule type" value="Genomic_DNA"/>
</dbReference>
<dbReference type="Gene3D" id="2.40.30.170">
    <property type="match status" value="1"/>
</dbReference>
<evidence type="ECO:0000256" key="1">
    <source>
        <dbReference type="ARBA" id="ARBA00004196"/>
    </source>
</evidence>
<dbReference type="SUPFAM" id="SSF111369">
    <property type="entry name" value="HlyD-like secretion proteins"/>
    <property type="match status" value="2"/>
</dbReference>